<dbReference type="GO" id="GO:0016747">
    <property type="term" value="F:acyltransferase activity, transferring groups other than amino-acyl groups"/>
    <property type="evidence" value="ECO:0007669"/>
    <property type="project" value="TreeGrafter"/>
</dbReference>
<dbReference type="PANTHER" id="PTHR48098:SF1">
    <property type="entry name" value="DIACYLGLYCEROL ACYLTRANSFERASE_MYCOLYLTRANSFERASE AG85A"/>
    <property type="match status" value="1"/>
</dbReference>
<dbReference type="SUPFAM" id="SSF53474">
    <property type="entry name" value="alpha/beta-Hydrolases"/>
    <property type="match status" value="1"/>
</dbReference>
<feature type="chain" id="PRO_5016903806" evidence="1">
    <location>
        <begin position="24"/>
        <end position="275"/>
    </location>
</feature>
<keyword evidence="2" id="KW-0326">Glycosidase</keyword>
<dbReference type="GO" id="GO:0031176">
    <property type="term" value="F:endo-1,4-beta-xylanase activity"/>
    <property type="evidence" value="ECO:0007669"/>
    <property type="project" value="UniProtKB-EC"/>
</dbReference>
<evidence type="ECO:0000313" key="3">
    <source>
        <dbReference type="Proteomes" id="UP000254893"/>
    </source>
</evidence>
<dbReference type="AlphaFoldDB" id="A0A380CRL1"/>
<dbReference type="Gene3D" id="3.40.50.1820">
    <property type="entry name" value="alpha/beta hydrolase"/>
    <property type="match status" value="1"/>
</dbReference>
<sequence>MTKTIKHILWTTLFFTFCQMTYAAQVDTLSIQSARMNKKIKTVVILPDNYQKSTSLPVLYLLHGWSGSYSNWVTKVPHIKQLVDRYNYIVVCPDGGYDSWYWDIEGQPNYQYETFVSGELVSEIDSKYPTCKDRSGRGITGLSMGGHGALSLAFKHQDVYGAAGSTSGGVDIMPFANNWSIRERIGTQAQKPEEWSKRSVIEMTHLLTPGNLKLFIDCGYGDFFYPVNVKLHEKLQYLNIEHHFLTLPGKHDWKYWSQSIDYQMAFFNQFFHQEI</sequence>
<proteinExistence type="predicted"/>
<keyword evidence="2" id="KW-0378">Hydrolase</keyword>
<keyword evidence="1" id="KW-0732">Signal</keyword>
<dbReference type="EMBL" id="UGYW01000002">
    <property type="protein sequence ID" value="SUJ27048.1"/>
    <property type="molecule type" value="Genomic_DNA"/>
</dbReference>
<keyword evidence="2" id="KW-0858">Xylan degradation</keyword>
<dbReference type="InterPro" id="IPR050583">
    <property type="entry name" value="Mycobacterial_A85_antigen"/>
</dbReference>
<dbReference type="Proteomes" id="UP000254893">
    <property type="component" value="Unassembled WGS sequence"/>
</dbReference>
<dbReference type="InterPro" id="IPR029058">
    <property type="entry name" value="AB_hydrolase_fold"/>
</dbReference>
<feature type="signal peptide" evidence="1">
    <location>
        <begin position="1"/>
        <end position="23"/>
    </location>
</feature>
<name>A0A380CRL1_SPHSI</name>
<dbReference type="PANTHER" id="PTHR48098">
    <property type="entry name" value="ENTEROCHELIN ESTERASE-RELATED"/>
    <property type="match status" value="1"/>
</dbReference>
<dbReference type="Pfam" id="PF00756">
    <property type="entry name" value="Esterase"/>
    <property type="match status" value="1"/>
</dbReference>
<reference evidence="2 3" key="1">
    <citation type="submission" date="2018-06" db="EMBL/GenBank/DDBJ databases">
        <authorList>
            <consortium name="Pathogen Informatics"/>
            <person name="Doyle S."/>
        </authorList>
    </citation>
    <scope>NUCLEOTIDE SEQUENCE [LARGE SCALE GENOMIC DNA]</scope>
    <source>
        <strain evidence="2 3">NCTC11388</strain>
    </source>
</reference>
<dbReference type="EC" id="3.2.1.8" evidence="2"/>
<keyword evidence="2" id="KW-0624">Polysaccharide degradation</keyword>
<dbReference type="GO" id="GO:0045493">
    <property type="term" value="P:xylan catabolic process"/>
    <property type="evidence" value="ECO:0007669"/>
    <property type="project" value="UniProtKB-KW"/>
</dbReference>
<keyword evidence="2" id="KW-0119">Carbohydrate metabolism</keyword>
<protein>
    <submittedName>
        <fullName evidence="2">Endo-1,4-beta-xylanase Z</fullName>
        <ecNumber evidence="2">3.2.1.8</ecNumber>
    </submittedName>
</protein>
<gene>
    <name evidence="2" type="primary">xynZ_2</name>
    <name evidence="2" type="ORF">NCTC11388_04062</name>
</gene>
<dbReference type="RefSeq" id="WP_115171413.1">
    <property type="nucleotide sequence ID" value="NZ_UGYW01000002.1"/>
</dbReference>
<evidence type="ECO:0000313" key="2">
    <source>
        <dbReference type="EMBL" id="SUJ27048.1"/>
    </source>
</evidence>
<accession>A0A380CRL1</accession>
<organism evidence="2 3">
    <name type="scientific">Sphingobacterium spiritivorum</name>
    <name type="common">Flavobacterium spiritivorum</name>
    <dbReference type="NCBI Taxonomy" id="258"/>
    <lineage>
        <taxon>Bacteria</taxon>
        <taxon>Pseudomonadati</taxon>
        <taxon>Bacteroidota</taxon>
        <taxon>Sphingobacteriia</taxon>
        <taxon>Sphingobacteriales</taxon>
        <taxon>Sphingobacteriaceae</taxon>
        <taxon>Sphingobacterium</taxon>
    </lineage>
</organism>
<dbReference type="InterPro" id="IPR000801">
    <property type="entry name" value="Esterase-like"/>
</dbReference>
<evidence type="ECO:0000256" key="1">
    <source>
        <dbReference type="SAM" id="SignalP"/>
    </source>
</evidence>